<dbReference type="EMBL" id="AFUB01000056">
    <property type="protein sequence ID" value="EGU63720.1"/>
    <property type="molecule type" value="Genomic_DNA"/>
</dbReference>
<dbReference type="Proteomes" id="UP000003858">
    <property type="component" value="Unassembled WGS sequence"/>
</dbReference>
<accession>F9LZ41</accession>
<reference evidence="1 2" key="1">
    <citation type="submission" date="2011-05" db="EMBL/GenBank/DDBJ databases">
        <authorList>
            <person name="Durkin A.S."/>
            <person name="Radune D."/>
            <person name="Hostetler J."/>
            <person name="Torralba M."/>
            <person name="Gillis M."/>
            <person name="Methe B."/>
            <person name="Sutton G."/>
            <person name="Nelson K.E."/>
        </authorList>
    </citation>
    <scope>NUCLEOTIDE SEQUENCE [LARGE SCALE GENOMIC DNA]</scope>
    <source>
        <strain evidence="1 2">SK95</strain>
    </source>
</reference>
<protein>
    <submittedName>
        <fullName evidence="1">Uncharacterized protein</fullName>
    </submittedName>
</protein>
<comment type="caution">
    <text evidence="1">The sequence shown here is derived from an EMBL/GenBank/DDBJ whole genome shotgun (WGS) entry which is preliminary data.</text>
</comment>
<gene>
    <name evidence="1" type="ORF">HMPREF9965_1490</name>
</gene>
<name>F9LZ41_STROR</name>
<organism evidence="1 2">
    <name type="scientific">Streptococcus mitis bv. 2 str. SK95</name>
    <dbReference type="NCBI Taxonomy" id="1000588"/>
    <lineage>
        <taxon>Bacteria</taxon>
        <taxon>Bacillati</taxon>
        <taxon>Bacillota</taxon>
        <taxon>Bacilli</taxon>
        <taxon>Lactobacillales</taxon>
        <taxon>Streptococcaceae</taxon>
        <taxon>Streptococcus</taxon>
    </lineage>
</organism>
<evidence type="ECO:0000313" key="2">
    <source>
        <dbReference type="Proteomes" id="UP000003858"/>
    </source>
</evidence>
<proteinExistence type="predicted"/>
<dbReference type="AlphaFoldDB" id="F9LZ41"/>
<evidence type="ECO:0000313" key="1">
    <source>
        <dbReference type="EMBL" id="EGU63720.1"/>
    </source>
</evidence>
<sequence length="39" mass="4552">MIKRVKQLKNSLKQCIVFGLIVSLIIFDDKEFLENLDTV</sequence>